<keyword evidence="2" id="KW-1185">Reference proteome</keyword>
<name>V4KKA3_EUTSA</name>
<dbReference type="EMBL" id="KI517537">
    <property type="protein sequence ID" value="ESQ38300.1"/>
    <property type="molecule type" value="Genomic_DNA"/>
</dbReference>
<dbReference type="AlphaFoldDB" id="V4KKA3"/>
<reference evidence="1 2" key="1">
    <citation type="journal article" date="2013" name="Front. Plant Sci.">
        <title>The Reference Genome of the Halophytic Plant Eutrema salsugineum.</title>
        <authorList>
            <person name="Yang R."/>
            <person name="Jarvis D.E."/>
            <person name="Chen H."/>
            <person name="Beilstein M.A."/>
            <person name="Grimwood J."/>
            <person name="Jenkins J."/>
            <person name="Shu S."/>
            <person name="Prochnik S."/>
            <person name="Xin M."/>
            <person name="Ma C."/>
            <person name="Schmutz J."/>
            <person name="Wing R.A."/>
            <person name="Mitchell-Olds T."/>
            <person name="Schumaker K.S."/>
            <person name="Wang X."/>
        </authorList>
    </citation>
    <scope>NUCLEOTIDE SEQUENCE [LARGE SCALE GENOMIC DNA]</scope>
</reference>
<protein>
    <submittedName>
        <fullName evidence="1">Uncharacterized protein</fullName>
    </submittedName>
</protein>
<evidence type="ECO:0000313" key="1">
    <source>
        <dbReference type="EMBL" id="ESQ38300.1"/>
    </source>
</evidence>
<sequence>MYLVFCDISLSGSIGIARVGTSSPLEKSGSKEKREAEEASLGTYNLDLQFDVFFCYLISVKAFETCLCNNSPSNQQTSESWPF</sequence>
<gene>
    <name evidence="1" type="ORF">EUTSA_v10029098mg</name>
</gene>
<dbReference type="Proteomes" id="UP000030689">
    <property type="component" value="Unassembled WGS sequence"/>
</dbReference>
<dbReference type="KEGG" id="eus:EUTSA_v10029098mg"/>
<organism evidence="1 2">
    <name type="scientific">Eutrema salsugineum</name>
    <name type="common">Saltwater cress</name>
    <name type="synonym">Sisymbrium salsugineum</name>
    <dbReference type="NCBI Taxonomy" id="72664"/>
    <lineage>
        <taxon>Eukaryota</taxon>
        <taxon>Viridiplantae</taxon>
        <taxon>Streptophyta</taxon>
        <taxon>Embryophyta</taxon>
        <taxon>Tracheophyta</taxon>
        <taxon>Spermatophyta</taxon>
        <taxon>Magnoliopsida</taxon>
        <taxon>eudicotyledons</taxon>
        <taxon>Gunneridae</taxon>
        <taxon>Pentapetalae</taxon>
        <taxon>rosids</taxon>
        <taxon>malvids</taxon>
        <taxon>Brassicales</taxon>
        <taxon>Brassicaceae</taxon>
        <taxon>Eutremeae</taxon>
        <taxon>Eutrema</taxon>
    </lineage>
</organism>
<dbReference type="Gramene" id="ESQ38300">
    <property type="protein sequence ID" value="ESQ38300"/>
    <property type="gene ID" value="EUTSA_v10029098mg"/>
</dbReference>
<accession>V4KKA3</accession>
<proteinExistence type="predicted"/>
<evidence type="ECO:0000313" key="2">
    <source>
        <dbReference type="Proteomes" id="UP000030689"/>
    </source>
</evidence>